<reference evidence="3 4" key="1">
    <citation type="submission" date="2014-03" db="EMBL/GenBank/DDBJ databases">
        <title>Genomics of Bifidobacteria.</title>
        <authorList>
            <person name="Ventura M."/>
            <person name="Milani C."/>
            <person name="Lugli G.A."/>
        </authorList>
    </citation>
    <scope>NUCLEOTIDE SEQUENCE [LARGE SCALE GENOMIC DNA]</scope>
    <source>
        <strain evidence="3 4">LMG 11597</strain>
    </source>
</reference>
<comment type="caution">
    <text evidence="3">The sequence shown here is derived from an EMBL/GenBank/DDBJ whole genome shotgun (WGS) entry which is preliminary data.</text>
</comment>
<feature type="transmembrane region" description="Helical" evidence="2">
    <location>
        <begin position="40"/>
        <end position="61"/>
    </location>
</feature>
<protein>
    <recommendedName>
        <fullName evidence="5">DUF1287 domain-containing protein</fullName>
    </recommendedName>
</protein>
<dbReference type="InterPro" id="IPR009706">
    <property type="entry name" value="DUF1287"/>
</dbReference>
<name>A0A087E5P2_9BIFI</name>
<dbReference type="OrthoDB" id="114026at2"/>
<gene>
    <name evidence="3" type="ORF">BISU_1022</name>
</gene>
<keyword evidence="2" id="KW-1133">Transmembrane helix</keyword>
<dbReference type="RefSeq" id="WP_081672767.1">
    <property type="nucleotide sequence ID" value="NZ_CP062939.1"/>
</dbReference>
<evidence type="ECO:0008006" key="5">
    <source>
        <dbReference type="Google" id="ProtNLM"/>
    </source>
</evidence>
<evidence type="ECO:0000313" key="3">
    <source>
        <dbReference type="EMBL" id="KFJ03093.1"/>
    </source>
</evidence>
<sequence length="279" mass="30894">MRHNMTEFSETGSATPKLSDAHRAHRADGIHQRRARRRTALAVALAMLICAAIVLGAFAVLRPRLYHDPSSGEYIANGPSAAAPASVLHSSVDHDGDGIDDYSDIVQGARLDVKIHPAYDSGYYQGGYPPADRGACTDVVWRSFKNAGYDLKDMVDADIAADPASYANAAARPDPNIDFRRAGVLDVFFSKYGQRLSTDIADHDAWQQGDIVIFENIKHVGIISDRRDGQNIPLVLHNMGQRERENDYLSFRKHMQVTGHYRFDASKVPPSVLRPWHDS</sequence>
<keyword evidence="2" id="KW-0472">Membrane</keyword>
<feature type="compositionally biased region" description="Polar residues" evidence="1">
    <location>
        <begin position="1"/>
        <end position="16"/>
    </location>
</feature>
<dbReference type="Proteomes" id="UP000029055">
    <property type="component" value="Unassembled WGS sequence"/>
</dbReference>
<evidence type="ECO:0000313" key="4">
    <source>
        <dbReference type="Proteomes" id="UP000029055"/>
    </source>
</evidence>
<evidence type="ECO:0000256" key="1">
    <source>
        <dbReference type="SAM" id="MobiDB-lite"/>
    </source>
</evidence>
<keyword evidence="2" id="KW-0812">Transmembrane</keyword>
<feature type="region of interest" description="Disordered" evidence="1">
    <location>
        <begin position="1"/>
        <end position="32"/>
    </location>
</feature>
<keyword evidence="4" id="KW-1185">Reference proteome</keyword>
<accession>A0A087E5P2</accession>
<evidence type="ECO:0000256" key="2">
    <source>
        <dbReference type="SAM" id="Phobius"/>
    </source>
</evidence>
<dbReference type="EMBL" id="JGZR01000007">
    <property type="protein sequence ID" value="KFJ03093.1"/>
    <property type="molecule type" value="Genomic_DNA"/>
</dbReference>
<dbReference type="Pfam" id="PF06940">
    <property type="entry name" value="DUF1287"/>
    <property type="match status" value="1"/>
</dbReference>
<organism evidence="3 4">
    <name type="scientific">Bifidobacterium subtile</name>
    <dbReference type="NCBI Taxonomy" id="77635"/>
    <lineage>
        <taxon>Bacteria</taxon>
        <taxon>Bacillati</taxon>
        <taxon>Actinomycetota</taxon>
        <taxon>Actinomycetes</taxon>
        <taxon>Bifidobacteriales</taxon>
        <taxon>Bifidobacteriaceae</taxon>
        <taxon>Bifidobacterium</taxon>
    </lineage>
</organism>
<proteinExistence type="predicted"/>
<feature type="compositionally biased region" description="Basic and acidic residues" evidence="1">
    <location>
        <begin position="19"/>
        <end position="31"/>
    </location>
</feature>
<dbReference type="AlphaFoldDB" id="A0A087E5P2"/>
<dbReference type="STRING" id="77635.BISU_1022"/>
<dbReference type="eggNOG" id="COG3738">
    <property type="taxonomic scope" value="Bacteria"/>
</dbReference>